<reference evidence="2 3" key="1">
    <citation type="submission" date="2012-06" db="EMBL/GenBank/DDBJ databases">
        <title>Complete genome of Terriglobus roseus DSM 18391.</title>
        <authorList>
            <consortium name="US DOE Joint Genome Institute (JGI-PGF)"/>
            <person name="Lucas S."/>
            <person name="Copeland A."/>
            <person name="Lapidus A."/>
            <person name="Glavina del Rio T."/>
            <person name="Dalin E."/>
            <person name="Tice H."/>
            <person name="Bruce D."/>
            <person name="Goodwin L."/>
            <person name="Pitluck S."/>
            <person name="Peters L."/>
            <person name="Mikhailova N."/>
            <person name="Munk A.C.C."/>
            <person name="Kyrpides N."/>
            <person name="Mavromatis K."/>
            <person name="Ivanova N."/>
            <person name="Brettin T."/>
            <person name="Detter J.C."/>
            <person name="Han C."/>
            <person name="Larimer F."/>
            <person name="Land M."/>
            <person name="Hauser L."/>
            <person name="Markowitz V."/>
            <person name="Cheng J.-F."/>
            <person name="Hugenholtz P."/>
            <person name="Woyke T."/>
            <person name="Wu D."/>
            <person name="Brambilla E."/>
            <person name="Klenk H.-P."/>
            <person name="Eisen J.A."/>
        </authorList>
    </citation>
    <scope>NUCLEOTIDE SEQUENCE [LARGE SCALE GENOMIC DNA]</scope>
    <source>
        <strain evidence="3">DSM 18391 / NRRL B-41598 / KBS 63</strain>
    </source>
</reference>
<sequence>MRITYEWTEREWDEAVGVATRKPARGAPLPSMIYALVGIPLLGAAGDLISLVRASGRVSLAGSLLPLLLVLFALTAAALIVARRRRRRQRDGVCPMPRGTREMVLQEAGWRFTRLQPQALLPSEASAGLAPSSGAPLALRSWSDVVEARQGNGVVVLVHLDGFDAVPGRSLTPEQAGHLHRLVMRKMR</sequence>
<dbReference type="OrthoDB" id="120656at2"/>
<organism evidence="2 3">
    <name type="scientific">Terriglobus roseus (strain DSM 18391 / NRRL B-41598 / KBS 63)</name>
    <dbReference type="NCBI Taxonomy" id="926566"/>
    <lineage>
        <taxon>Bacteria</taxon>
        <taxon>Pseudomonadati</taxon>
        <taxon>Acidobacteriota</taxon>
        <taxon>Terriglobia</taxon>
        <taxon>Terriglobales</taxon>
        <taxon>Acidobacteriaceae</taxon>
        <taxon>Terriglobus</taxon>
    </lineage>
</organism>
<dbReference type="AlphaFoldDB" id="I3ZM91"/>
<feature type="transmembrane region" description="Helical" evidence="1">
    <location>
        <begin position="64"/>
        <end position="82"/>
    </location>
</feature>
<gene>
    <name evidence="2" type="ordered locus">Terro_4153</name>
</gene>
<dbReference type="KEGG" id="trs:Terro_4153"/>
<dbReference type="EMBL" id="CP003379">
    <property type="protein sequence ID" value="AFL90359.1"/>
    <property type="molecule type" value="Genomic_DNA"/>
</dbReference>
<evidence type="ECO:0000256" key="1">
    <source>
        <dbReference type="SAM" id="Phobius"/>
    </source>
</evidence>
<evidence type="ECO:0000313" key="2">
    <source>
        <dbReference type="EMBL" id="AFL90359.1"/>
    </source>
</evidence>
<evidence type="ECO:0008006" key="4">
    <source>
        <dbReference type="Google" id="ProtNLM"/>
    </source>
</evidence>
<dbReference type="RefSeq" id="WP_014787619.1">
    <property type="nucleotide sequence ID" value="NC_018014.1"/>
</dbReference>
<keyword evidence="1" id="KW-0472">Membrane</keyword>
<protein>
    <recommendedName>
        <fullName evidence="4">YcxB-like protein</fullName>
    </recommendedName>
</protein>
<name>I3ZM91_TERRK</name>
<evidence type="ECO:0000313" key="3">
    <source>
        <dbReference type="Proteomes" id="UP000006056"/>
    </source>
</evidence>
<accession>I3ZM91</accession>
<feature type="transmembrane region" description="Helical" evidence="1">
    <location>
        <begin position="31"/>
        <end position="52"/>
    </location>
</feature>
<proteinExistence type="predicted"/>
<dbReference type="HOGENOM" id="CLU_1440410_0_0_0"/>
<keyword evidence="3" id="KW-1185">Reference proteome</keyword>
<keyword evidence="1" id="KW-1133">Transmembrane helix</keyword>
<dbReference type="Proteomes" id="UP000006056">
    <property type="component" value="Chromosome"/>
</dbReference>
<keyword evidence="1" id="KW-0812">Transmembrane</keyword>